<comment type="caution">
    <text evidence="13">The sequence shown here is derived from an EMBL/GenBank/DDBJ whole genome shotgun (WGS) entry which is preliminary data.</text>
</comment>
<keyword evidence="2" id="KW-0813">Transport</keyword>
<keyword evidence="5" id="KW-0811">Translocation</keyword>
<feature type="region of interest" description="Disordered" evidence="10">
    <location>
        <begin position="1748"/>
        <end position="1802"/>
    </location>
</feature>
<comment type="subcellular location">
    <subcellularLocation>
        <location evidence="1">Nucleus</location>
        <location evidence="1">Nuclear pore complex</location>
    </subcellularLocation>
</comment>
<dbReference type="InterPro" id="IPR048883">
    <property type="entry name" value="Nup188_N-subdom_III"/>
</dbReference>
<name>A0A9P6MAB2_9FUNG</name>
<evidence type="ECO:0000259" key="11">
    <source>
        <dbReference type="Pfam" id="PF10487"/>
    </source>
</evidence>
<keyword evidence="3" id="KW-0509">mRNA transport</keyword>
<evidence type="ECO:0000256" key="4">
    <source>
        <dbReference type="ARBA" id="ARBA00022927"/>
    </source>
</evidence>
<dbReference type="GO" id="GO:0006405">
    <property type="term" value="P:RNA export from nucleus"/>
    <property type="evidence" value="ECO:0007669"/>
    <property type="project" value="TreeGrafter"/>
</dbReference>
<dbReference type="GO" id="GO:0017056">
    <property type="term" value="F:structural constituent of nuclear pore"/>
    <property type="evidence" value="ECO:0007669"/>
    <property type="project" value="InterPro"/>
</dbReference>
<reference evidence="13" key="1">
    <citation type="journal article" date="2020" name="Fungal Divers.">
        <title>Resolving the Mortierellaceae phylogeny through synthesis of multi-gene phylogenetics and phylogenomics.</title>
        <authorList>
            <person name="Vandepol N."/>
            <person name="Liber J."/>
            <person name="Desiro A."/>
            <person name="Na H."/>
            <person name="Kennedy M."/>
            <person name="Barry K."/>
            <person name="Grigoriev I.V."/>
            <person name="Miller A.N."/>
            <person name="O'Donnell K."/>
            <person name="Stajich J.E."/>
            <person name="Bonito G."/>
        </authorList>
    </citation>
    <scope>NUCLEOTIDE SEQUENCE</scope>
    <source>
        <strain evidence="13">MES-2147</strain>
    </source>
</reference>
<sequence>MAAATGADGKKYTEIQVNLAKRLSDAANLDELEALKVVEELSAETEISEPITEEIVWKAVDTYWRERSSLVALLGELVSHAYENDSNPEYEVIAAVEELRSQSVTLIKRLLAQFSAKVLEDAPEYFTANAEYLDSWIGQSLTEQSALLETMLKLTYSGNDPKTELPDAVITTLIGTQFGKQQKYRAKFKVEAMDYLEDIRLLCVILSIACLDLETLFSVSINESYDSRDHAFKSARQVQTVNSALQNAERQEDLGPFILAWSSVLSARIVSGNGDQTELRRLAGQLAFVSMESLKVFQFLHEILAKDLFGKYSKYGSAYKRMLFQLVEVALLDHEPKAIKDFENLAACLADLLTDDPDICQLIWQESPKLGQGTLEVLETARGRFPVQFEPLVRLLGALATGEQSSAMHAIYYFRRLPTLSHLIPLSSPCIEVDVQPDTGATIIRSRQDVPLGILPGRPFQMLPEGMVGSLISGENAPHIVQWRHESSGWDLCVVMLDAFRQVNIDDFSPQSPIEIAHVKAILDLFHSVFRFPDGARELVGIFSEGGRDHSIISTLFAVLDQCSKFQQPPLDAIASCLACFTWLCDSYVQDVWLYLRQASFLPSVVTTTVPFTGLGRVQTSGLAHNILSRVECIQGTYVVTIALLSLVQKLTTNAQNMEIWDSKELRCLKAEVLFPCLVYVQNEVFVNHESWHYKDINDRFVIAAKILSIFNQTLEDLPLLSGTDPSEYINLSTLQEYLIRNFLYDGGKQLALPLVSIIGLGPDLSAFFSKYSGLRERSEIWAMVLQGLKFVKNLLRQRKITGGQPSFLEVYMIDRTVGRANSSLINILASYCDFSCGTEAALVSTDVLTLLCSLSHEWNTKPSFVGYLGTTDQAQQLVSTLVNRVGDDNQSCDYRIALWSFVTITLTTQPGVATLFLSNDRVDPATGLFKDHSKGISINSVLNKALDILYRSEEILESESEILPHALHFLDVLWQNANDHAVLVRNLLDNETFWNGLGQLLSKPERHTELEMGAWEEVHLCYNRDPLVQVCKVSAANADQRSRGHALRIFALAIHFHLATSGSRTGGLESLPKGIKEFILSCIHQELFISWNQTIPITHYHVEGHRDLKAMRQHMSSPFDYLKLAVRRWDEIYDTDYLPGDSFMLDLEKAGTKLAWGGQKIEHKFIRTILHVNLNWSIVHSEMHQLSGWRFFVEVLTSDLGTSLWSRAATGRGTGTYYEFVNSLLDHIERDTKGSVVLRDARQTCCLLLQTVIENASVMKRSDKKNLAAHFPKIATKLQKLIQSPDLNVLEAFQSSVEGQAAHLSLMLTVLFCYRALHDKEVIVSLDSVDYETLQKSAILLLPLLANCFSVVVESHLLGKYDHSDTIVILLALLEEFCHPVWNPHPALWIPILRNVDVFRFNLYLCGRSVASGDYDKRPSFFEGSLHYLLALANVPEMAAYLCDAGVMPMLTHNGLTPLLQRGEISHLDEVHGDRGDWHQAWCMMLATVTSLLRSMSTSDAFIQLLIGFVQLYGNQISKGLDTSTDRPLTSAKLEEMERISMLFYELSKHDARVESLGGSGIIKAYFDRALFILQHAVHLFTHPHTLASVIFPITREEHKDKEAGRGSALSTLIEGKLAAVVRNILSAILVWTDPAVILTKSYIEWPIRKLMFPPTMNTPVYDPASIGTMFDLVQYASTSLREWEARLEGKTGGSAGLYQDSAEDDKQKNPSSSSSTSTNSSKTSSRLAYFGDLLTTTTMTITPAAASTSTVAPPSSTPLSSSTSSSSTTKPTSPIATASSSSSMDGSSAGSSKPNEPAFATLSTTTGSSVRMILLLEDALVVIATQLGLHMYDPRRDAAFRRDIQDQCVDLISTLNSAQRMLQRFENVPVQVRKDGLGTEAYAQILSLRDIMIPIIKHFAETKINVQ</sequence>
<dbReference type="Pfam" id="PF10487">
    <property type="entry name" value="Nup188_N"/>
    <property type="match status" value="1"/>
</dbReference>
<protein>
    <recommendedName>
        <fullName evidence="9">Nucleoporin NUP188</fullName>
    </recommendedName>
</protein>
<evidence type="ECO:0000256" key="8">
    <source>
        <dbReference type="ARBA" id="ARBA00038387"/>
    </source>
</evidence>
<dbReference type="Proteomes" id="UP000749646">
    <property type="component" value="Unassembled WGS sequence"/>
</dbReference>
<dbReference type="InterPro" id="IPR018864">
    <property type="entry name" value="Nucleoporin_Nup188_N"/>
</dbReference>
<evidence type="ECO:0000256" key="7">
    <source>
        <dbReference type="ARBA" id="ARBA00023242"/>
    </source>
</evidence>
<keyword evidence="4" id="KW-0653">Protein transport</keyword>
<dbReference type="EMBL" id="JAAAHW010003333">
    <property type="protein sequence ID" value="KAF9984988.1"/>
    <property type="molecule type" value="Genomic_DNA"/>
</dbReference>
<keyword evidence="14" id="KW-1185">Reference proteome</keyword>
<keyword evidence="7" id="KW-0539">Nucleus</keyword>
<dbReference type="GO" id="GO:0006606">
    <property type="term" value="P:protein import into nucleus"/>
    <property type="evidence" value="ECO:0007669"/>
    <property type="project" value="TreeGrafter"/>
</dbReference>
<feature type="compositionally biased region" description="Low complexity" evidence="10">
    <location>
        <begin position="1713"/>
        <end position="1725"/>
    </location>
</feature>
<keyword evidence="6" id="KW-0906">Nuclear pore complex</keyword>
<evidence type="ECO:0000313" key="13">
    <source>
        <dbReference type="EMBL" id="KAF9984988.1"/>
    </source>
</evidence>
<evidence type="ECO:0000256" key="9">
    <source>
        <dbReference type="ARBA" id="ARBA00040174"/>
    </source>
</evidence>
<comment type="similarity">
    <text evidence="8">Belongs to the Nup188 family.</text>
</comment>
<dbReference type="Pfam" id="PF21093">
    <property type="entry name" value="Nup188_N-subdom_III"/>
    <property type="match status" value="1"/>
</dbReference>
<organism evidence="13 14">
    <name type="scientific">Modicella reniformis</name>
    <dbReference type="NCBI Taxonomy" id="1440133"/>
    <lineage>
        <taxon>Eukaryota</taxon>
        <taxon>Fungi</taxon>
        <taxon>Fungi incertae sedis</taxon>
        <taxon>Mucoromycota</taxon>
        <taxon>Mortierellomycotina</taxon>
        <taxon>Mortierellomycetes</taxon>
        <taxon>Mortierellales</taxon>
        <taxon>Mortierellaceae</taxon>
        <taxon>Modicella</taxon>
    </lineage>
</organism>
<evidence type="ECO:0000259" key="12">
    <source>
        <dbReference type="Pfam" id="PF21093"/>
    </source>
</evidence>
<evidence type="ECO:0000256" key="6">
    <source>
        <dbReference type="ARBA" id="ARBA00023132"/>
    </source>
</evidence>
<evidence type="ECO:0000256" key="1">
    <source>
        <dbReference type="ARBA" id="ARBA00004567"/>
    </source>
</evidence>
<feature type="compositionally biased region" description="Low complexity" evidence="10">
    <location>
        <begin position="1748"/>
        <end position="1796"/>
    </location>
</feature>
<evidence type="ECO:0000256" key="3">
    <source>
        <dbReference type="ARBA" id="ARBA00022816"/>
    </source>
</evidence>
<evidence type="ECO:0000256" key="2">
    <source>
        <dbReference type="ARBA" id="ARBA00022448"/>
    </source>
</evidence>
<dbReference type="InterPro" id="IPR044840">
    <property type="entry name" value="Nup188"/>
</dbReference>
<dbReference type="GO" id="GO:0051028">
    <property type="term" value="P:mRNA transport"/>
    <property type="evidence" value="ECO:0007669"/>
    <property type="project" value="UniProtKB-KW"/>
</dbReference>
<feature type="domain" description="Nucleoporin Nup188 N-terminal" evidence="11">
    <location>
        <begin position="11"/>
        <end position="401"/>
    </location>
</feature>
<feature type="region of interest" description="Disordered" evidence="10">
    <location>
        <begin position="1693"/>
        <end position="1725"/>
    </location>
</feature>
<evidence type="ECO:0000256" key="5">
    <source>
        <dbReference type="ARBA" id="ARBA00023010"/>
    </source>
</evidence>
<evidence type="ECO:0000256" key="10">
    <source>
        <dbReference type="SAM" id="MobiDB-lite"/>
    </source>
</evidence>
<gene>
    <name evidence="13" type="ORF">BGZ65_012015</name>
</gene>
<feature type="domain" description="Nucleoporin Nup188 N-terminal subdomain III" evidence="12">
    <location>
        <begin position="481"/>
        <end position="919"/>
    </location>
</feature>
<accession>A0A9P6MAB2</accession>
<dbReference type="PANTHER" id="PTHR31431:SF1">
    <property type="entry name" value="NUCLEOPORIN NUP188"/>
    <property type="match status" value="1"/>
</dbReference>
<dbReference type="Gene3D" id="1.25.10.70">
    <property type="match status" value="1"/>
</dbReference>
<dbReference type="OrthoDB" id="102511at2759"/>
<dbReference type="GO" id="GO:0044611">
    <property type="term" value="C:nuclear pore inner ring"/>
    <property type="evidence" value="ECO:0007669"/>
    <property type="project" value="TreeGrafter"/>
</dbReference>
<evidence type="ECO:0000313" key="14">
    <source>
        <dbReference type="Proteomes" id="UP000749646"/>
    </source>
</evidence>
<proteinExistence type="inferred from homology"/>
<dbReference type="PANTHER" id="PTHR31431">
    <property type="entry name" value="NUCLEOPORIN NUP188 HOMOLOG"/>
    <property type="match status" value="1"/>
</dbReference>